<evidence type="ECO:0000256" key="17">
    <source>
        <dbReference type="PROSITE-ProRule" id="PRU10141"/>
    </source>
</evidence>
<dbReference type="PANTHER" id="PTHR27002:SF1073">
    <property type="entry name" value="CYSTEINE-RICH RECEPTOR-LIKE PROTEIN KINASE 29"/>
    <property type="match status" value="1"/>
</dbReference>
<sequence length="801" mass="89104">MRPLMEKLRADASNEGPLRKFASGNTTGPDFTTIYGLIQCTPDLSKQNCSACLEDLIGNIPSFIGGKDAGRILVPNCFLRYDSTTRPLRQSQQYVMVIFYFNVSSKHKMIIKTLFTTVMGKRKNTMQTVTIIIVAMTFLGVIIIASLFILVRLKRKKKVTGFMDIGTAESFQYDFSTVQVATNDFSEDNKLGQGGFGAVYKRYTIIKGVAKGLLYLHEDSRLKIIHRDMKASNVLLDGEMNAKIADFGLARLFEQEESQADTSRIVGTHAYMAPEYIRRGHFSVKTDVFSFGVLVLEIVAGQRNHGFHNGETVQNLLSFAWKRWENGTPSDMIDPTLKTGSAGSLRNIIRSIHIGLLCVQENVADRPTMGSVVLMLNSLSMLLPQPLEPAFLVHRKRKNTMKIVTVVTVTMTFVGVIIIASLFIFARLKRKKVTELFMDIVTAESFQYDFSTVKVATNDFSEGNKLGQGGFGAVYKGVLADGQEIAVKRLADDSGQGDLEFKNEVGLVVKLQHRNLVRLLGFSIHGHERLLIYMFLPNASLDHFIFNPMKSTLLNWEKRYTVIIGVAKGLLYLHEDSRLKIIHRDMKASNVLLDGEMNAKIADFGLAKLFKQEESQADTSRIVGTHAYMAPEYIRHGHFSVKTDVFSFGVLVLEIVAGQRNHGFQNGETIQNLLSFAWKRWENGTPSDMVDPTLKTGSAGSLRIVIRSIHIGLLCVQENVADRPTMGSVVLMLNSLSILLPQPSKPAFLVHSTIDPEIPLPQGFSSSSGSSGLERPELSRINLRPSSFSVNDVTTSEIVPR</sequence>
<dbReference type="SMART" id="SM00220">
    <property type="entry name" value="S_TKc"/>
    <property type="match status" value="1"/>
</dbReference>
<evidence type="ECO:0000256" key="11">
    <source>
        <dbReference type="ARBA" id="ARBA00022989"/>
    </source>
</evidence>
<keyword evidence="7" id="KW-0677">Repeat</keyword>
<dbReference type="CDD" id="cd14066">
    <property type="entry name" value="STKc_IRAK"/>
    <property type="match status" value="1"/>
</dbReference>
<evidence type="ECO:0000256" key="16">
    <source>
        <dbReference type="ARBA" id="ARBA00047951"/>
    </source>
</evidence>
<feature type="domain" description="Protein kinase" evidence="19">
    <location>
        <begin position="460"/>
        <end position="740"/>
    </location>
</feature>
<evidence type="ECO:0000256" key="8">
    <source>
        <dbReference type="ARBA" id="ARBA00022741"/>
    </source>
</evidence>
<dbReference type="InterPro" id="IPR011009">
    <property type="entry name" value="Kinase-like_dom_sf"/>
</dbReference>
<keyword evidence="5 18" id="KW-0812">Transmembrane</keyword>
<dbReference type="EMBL" id="PKPP01002697">
    <property type="protein sequence ID" value="PWA73680.1"/>
    <property type="molecule type" value="Genomic_DNA"/>
</dbReference>
<dbReference type="GO" id="GO:0005524">
    <property type="term" value="F:ATP binding"/>
    <property type="evidence" value="ECO:0007669"/>
    <property type="project" value="UniProtKB-UniRule"/>
</dbReference>
<dbReference type="InterPro" id="IPR001245">
    <property type="entry name" value="Ser-Thr/Tyr_kinase_cat_dom"/>
</dbReference>
<evidence type="ECO:0000256" key="4">
    <source>
        <dbReference type="ARBA" id="ARBA00022679"/>
    </source>
</evidence>
<evidence type="ECO:0000313" key="21">
    <source>
        <dbReference type="EMBL" id="PWA73680.1"/>
    </source>
</evidence>
<dbReference type="PROSITE" id="PS00107">
    <property type="entry name" value="PROTEIN_KINASE_ATP"/>
    <property type="match status" value="1"/>
</dbReference>
<dbReference type="PROSITE" id="PS00108">
    <property type="entry name" value="PROTEIN_KINASE_ST"/>
    <property type="match status" value="2"/>
</dbReference>
<keyword evidence="6" id="KW-0732">Signal</keyword>
<dbReference type="OrthoDB" id="4062651at2759"/>
<dbReference type="PANTHER" id="PTHR27002">
    <property type="entry name" value="RECEPTOR-LIKE SERINE/THREONINE-PROTEIN KINASE SD1-8"/>
    <property type="match status" value="1"/>
</dbReference>
<dbReference type="FunFam" id="1.10.510.10:FF:000129">
    <property type="entry name" value="cysteine-rich receptor-like protein kinase 10"/>
    <property type="match status" value="1"/>
</dbReference>
<feature type="domain" description="Gnk2-homologous" evidence="20">
    <location>
        <begin position="1"/>
        <end position="86"/>
    </location>
</feature>
<keyword evidence="22" id="KW-1185">Reference proteome</keyword>
<feature type="binding site" evidence="17">
    <location>
        <position position="488"/>
    </location>
    <ligand>
        <name>ATP</name>
        <dbReference type="ChEBI" id="CHEBI:30616"/>
    </ligand>
</feature>
<evidence type="ECO:0000256" key="5">
    <source>
        <dbReference type="ARBA" id="ARBA00022692"/>
    </source>
</evidence>
<dbReference type="CDD" id="cd23509">
    <property type="entry name" value="Gnk2-like"/>
    <property type="match status" value="1"/>
</dbReference>
<evidence type="ECO:0000256" key="1">
    <source>
        <dbReference type="ARBA" id="ARBA00004167"/>
    </source>
</evidence>
<keyword evidence="8 17" id="KW-0547">Nucleotide-binding</keyword>
<dbReference type="InterPro" id="IPR038408">
    <property type="entry name" value="GNK2_sf"/>
</dbReference>
<comment type="catalytic activity">
    <reaction evidence="15">
        <text>L-seryl-[protein] + ATP = O-phospho-L-seryl-[protein] + ADP + H(+)</text>
        <dbReference type="Rhea" id="RHEA:17989"/>
        <dbReference type="Rhea" id="RHEA-COMP:9863"/>
        <dbReference type="Rhea" id="RHEA-COMP:11604"/>
        <dbReference type="ChEBI" id="CHEBI:15378"/>
        <dbReference type="ChEBI" id="CHEBI:29999"/>
        <dbReference type="ChEBI" id="CHEBI:30616"/>
        <dbReference type="ChEBI" id="CHEBI:83421"/>
        <dbReference type="ChEBI" id="CHEBI:456216"/>
    </reaction>
</comment>
<dbReference type="GO" id="GO:0009737">
    <property type="term" value="P:response to abscisic acid"/>
    <property type="evidence" value="ECO:0007669"/>
    <property type="project" value="UniProtKB-ARBA"/>
</dbReference>
<keyword evidence="2" id="KW-0723">Serine/threonine-protein kinase</keyword>
<dbReference type="Gene3D" id="1.10.510.10">
    <property type="entry name" value="Transferase(Phosphotransferase) domain 1"/>
    <property type="match status" value="2"/>
</dbReference>
<proteinExistence type="predicted"/>
<reference evidence="21 22" key="1">
    <citation type="journal article" date="2018" name="Mol. Plant">
        <title>The genome of Artemisia annua provides insight into the evolution of Asteraceae family and artemisinin biosynthesis.</title>
        <authorList>
            <person name="Shen Q."/>
            <person name="Zhang L."/>
            <person name="Liao Z."/>
            <person name="Wang S."/>
            <person name="Yan T."/>
            <person name="Shi P."/>
            <person name="Liu M."/>
            <person name="Fu X."/>
            <person name="Pan Q."/>
            <person name="Wang Y."/>
            <person name="Lv Z."/>
            <person name="Lu X."/>
            <person name="Zhang F."/>
            <person name="Jiang W."/>
            <person name="Ma Y."/>
            <person name="Chen M."/>
            <person name="Hao X."/>
            <person name="Li L."/>
            <person name="Tang Y."/>
            <person name="Lv G."/>
            <person name="Zhou Y."/>
            <person name="Sun X."/>
            <person name="Brodelius P.E."/>
            <person name="Rose J.K.C."/>
            <person name="Tang K."/>
        </authorList>
    </citation>
    <scope>NUCLEOTIDE SEQUENCE [LARGE SCALE GENOMIC DNA]</scope>
    <source>
        <strain evidence="22">cv. Huhao1</strain>
        <tissue evidence="21">Leaf</tissue>
    </source>
</reference>
<feature type="transmembrane region" description="Helical" evidence="18">
    <location>
        <begin position="403"/>
        <end position="426"/>
    </location>
</feature>
<evidence type="ECO:0000256" key="9">
    <source>
        <dbReference type="ARBA" id="ARBA00022777"/>
    </source>
</evidence>
<feature type="transmembrane region" description="Helical" evidence="18">
    <location>
        <begin position="131"/>
        <end position="153"/>
    </location>
</feature>
<dbReference type="STRING" id="35608.A0A2U1NJP5"/>
<dbReference type="Pfam" id="PF07714">
    <property type="entry name" value="PK_Tyr_Ser-Thr"/>
    <property type="match status" value="1"/>
</dbReference>
<dbReference type="PROSITE" id="PS51473">
    <property type="entry name" value="GNK2"/>
    <property type="match status" value="1"/>
</dbReference>
<keyword evidence="9 21" id="KW-0418">Kinase</keyword>
<dbReference type="Pfam" id="PF01657">
    <property type="entry name" value="Stress-antifung"/>
    <property type="match status" value="1"/>
</dbReference>
<evidence type="ECO:0000256" key="2">
    <source>
        <dbReference type="ARBA" id="ARBA00022527"/>
    </source>
</evidence>
<evidence type="ECO:0000259" key="20">
    <source>
        <dbReference type="PROSITE" id="PS51473"/>
    </source>
</evidence>
<evidence type="ECO:0000256" key="13">
    <source>
        <dbReference type="ARBA" id="ARBA00023170"/>
    </source>
</evidence>
<evidence type="ECO:0000256" key="10">
    <source>
        <dbReference type="ARBA" id="ARBA00022840"/>
    </source>
</evidence>
<dbReference type="PROSITE" id="PS50011">
    <property type="entry name" value="PROTEIN_KINASE_DOM"/>
    <property type="match status" value="2"/>
</dbReference>
<feature type="domain" description="Protein kinase" evidence="19">
    <location>
        <begin position="1"/>
        <end position="383"/>
    </location>
</feature>
<keyword evidence="13 21" id="KW-0675">Receptor</keyword>
<evidence type="ECO:0000256" key="6">
    <source>
        <dbReference type="ARBA" id="ARBA00022729"/>
    </source>
</evidence>
<dbReference type="InterPro" id="IPR008271">
    <property type="entry name" value="Ser/Thr_kinase_AS"/>
</dbReference>
<dbReference type="GO" id="GO:0006950">
    <property type="term" value="P:response to stress"/>
    <property type="evidence" value="ECO:0007669"/>
    <property type="project" value="UniProtKB-ARBA"/>
</dbReference>
<keyword evidence="14" id="KW-0325">Glycoprotein</keyword>
<keyword evidence="11 18" id="KW-1133">Transmembrane helix</keyword>
<keyword evidence="3" id="KW-0597">Phosphoprotein</keyword>
<comment type="catalytic activity">
    <reaction evidence="16">
        <text>L-threonyl-[protein] + ATP = O-phospho-L-threonyl-[protein] + ADP + H(+)</text>
        <dbReference type="Rhea" id="RHEA:46608"/>
        <dbReference type="Rhea" id="RHEA-COMP:11060"/>
        <dbReference type="Rhea" id="RHEA-COMP:11605"/>
        <dbReference type="ChEBI" id="CHEBI:15378"/>
        <dbReference type="ChEBI" id="CHEBI:30013"/>
        <dbReference type="ChEBI" id="CHEBI:30616"/>
        <dbReference type="ChEBI" id="CHEBI:61977"/>
        <dbReference type="ChEBI" id="CHEBI:456216"/>
    </reaction>
</comment>
<evidence type="ECO:0000256" key="14">
    <source>
        <dbReference type="ARBA" id="ARBA00023180"/>
    </source>
</evidence>
<keyword evidence="4" id="KW-0808">Transferase</keyword>
<dbReference type="AlphaFoldDB" id="A0A2U1NJP5"/>
<dbReference type="InterPro" id="IPR000719">
    <property type="entry name" value="Prot_kinase_dom"/>
</dbReference>
<dbReference type="FunFam" id="3.30.200.20:FF:000142">
    <property type="entry name" value="Cysteine-rich receptor-like protein kinase 10"/>
    <property type="match status" value="1"/>
</dbReference>
<dbReference type="Gene3D" id="3.30.200.20">
    <property type="entry name" value="Phosphorylase Kinase, domain 1"/>
    <property type="match status" value="1"/>
</dbReference>
<accession>A0A2U1NJP5</accession>
<gene>
    <name evidence="21" type="ORF">CTI12_AA256330</name>
</gene>
<evidence type="ECO:0000256" key="12">
    <source>
        <dbReference type="ARBA" id="ARBA00023136"/>
    </source>
</evidence>
<evidence type="ECO:0000256" key="15">
    <source>
        <dbReference type="ARBA" id="ARBA00047558"/>
    </source>
</evidence>
<evidence type="ECO:0000259" key="19">
    <source>
        <dbReference type="PROSITE" id="PS50011"/>
    </source>
</evidence>
<dbReference type="InterPro" id="IPR002902">
    <property type="entry name" value="GNK2"/>
</dbReference>
<comment type="caution">
    <text evidence="21">The sequence shown here is derived from an EMBL/GenBank/DDBJ whole genome shotgun (WGS) entry which is preliminary data.</text>
</comment>
<keyword evidence="10 17" id="KW-0067">ATP-binding</keyword>
<comment type="subcellular location">
    <subcellularLocation>
        <location evidence="1">Membrane</location>
        <topology evidence="1">Single-pass membrane protein</topology>
    </subcellularLocation>
</comment>
<dbReference type="Pfam" id="PF00069">
    <property type="entry name" value="Pkinase"/>
    <property type="match status" value="1"/>
</dbReference>
<evidence type="ECO:0000313" key="22">
    <source>
        <dbReference type="Proteomes" id="UP000245207"/>
    </source>
</evidence>
<protein>
    <submittedName>
        <fullName evidence="21">Cysteine-rich RLK (RECEPTOR-like protein kinase) 25</fullName>
    </submittedName>
</protein>
<dbReference type="Gene3D" id="3.30.430.20">
    <property type="entry name" value="Gnk2 domain, C-X8-C-X2-C motif"/>
    <property type="match status" value="1"/>
</dbReference>
<organism evidence="21 22">
    <name type="scientific">Artemisia annua</name>
    <name type="common">Sweet wormwood</name>
    <dbReference type="NCBI Taxonomy" id="35608"/>
    <lineage>
        <taxon>Eukaryota</taxon>
        <taxon>Viridiplantae</taxon>
        <taxon>Streptophyta</taxon>
        <taxon>Embryophyta</taxon>
        <taxon>Tracheophyta</taxon>
        <taxon>Spermatophyta</taxon>
        <taxon>Magnoliopsida</taxon>
        <taxon>eudicotyledons</taxon>
        <taxon>Gunneridae</taxon>
        <taxon>Pentapetalae</taxon>
        <taxon>asterids</taxon>
        <taxon>campanulids</taxon>
        <taxon>Asterales</taxon>
        <taxon>Asteraceae</taxon>
        <taxon>Asteroideae</taxon>
        <taxon>Anthemideae</taxon>
        <taxon>Artemisiinae</taxon>
        <taxon>Artemisia</taxon>
    </lineage>
</organism>
<evidence type="ECO:0000256" key="18">
    <source>
        <dbReference type="SAM" id="Phobius"/>
    </source>
</evidence>
<name>A0A2U1NJP5_ARTAN</name>
<dbReference type="SUPFAM" id="SSF56112">
    <property type="entry name" value="Protein kinase-like (PK-like)"/>
    <property type="match status" value="2"/>
</dbReference>
<dbReference type="GO" id="GO:0005886">
    <property type="term" value="C:plasma membrane"/>
    <property type="evidence" value="ECO:0007669"/>
    <property type="project" value="TreeGrafter"/>
</dbReference>
<evidence type="ECO:0000256" key="3">
    <source>
        <dbReference type="ARBA" id="ARBA00022553"/>
    </source>
</evidence>
<dbReference type="InterPro" id="IPR017441">
    <property type="entry name" value="Protein_kinase_ATP_BS"/>
</dbReference>
<keyword evidence="12 18" id="KW-0472">Membrane</keyword>
<evidence type="ECO:0000256" key="7">
    <source>
        <dbReference type="ARBA" id="ARBA00022737"/>
    </source>
</evidence>
<dbReference type="FunFam" id="1.10.510.10:FF:000343">
    <property type="entry name" value="Cysteine-rich receptor-like protein kinase 28"/>
    <property type="match status" value="1"/>
</dbReference>
<dbReference type="GO" id="GO:0004674">
    <property type="term" value="F:protein serine/threonine kinase activity"/>
    <property type="evidence" value="ECO:0007669"/>
    <property type="project" value="UniProtKB-KW"/>
</dbReference>
<dbReference type="Proteomes" id="UP000245207">
    <property type="component" value="Unassembled WGS sequence"/>
</dbReference>